<name>A0A6C0GRA3_9BACT</name>
<evidence type="ECO:0000256" key="1">
    <source>
        <dbReference type="SAM" id="Phobius"/>
    </source>
</evidence>
<protein>
    <submittedName>
        <fullName evidence="2">MerC domain-containing protein</fullName>
    </submittedName>
</protein>
<feature type="transmembrane region" description="Helical" evidence="1">
    <location>
        <begin position="50"/>
        <end position="68"/>
    </location>
</feature>
<dbReference type="KEGG" id="rhoz:GXP67_30080"/>
<keyword evidence="1" id="KW-0472">Membrane</keyword>
<evidence type="ECO:0000313" key="3">
    <source>
        <dbReference type="Proteomes" id="UP000480178"/>
    </source>
</evidence>
<accession>A0A6C0GRA3</accession>
<dbReference type="Pfam" id="PF03203">
    <property type="entry name" value="MerC"/>
    <property type="match status" value="1"/>
</dbReference>
<feature type="transmembrane region" description="Helical" evidence="1">
    <location>
        <begin position="20"/>
        <end position="38"/>
    </location>
</feature>
<evidence type="ECO:0000313" key="2">
    <source>
        <dbReference type="EMBL" id="QHT70601.1"/>
    </source>
</evidence>
<dbReference type="AlphaFoldDB" id="A0A6C0GRA3"/>
<keyword evidence="1" id="KW-0812">Transmembrane</keyword>
<sequence>MPKHKVSPATNKWNKVGVSLSFLCAIHCASTPLLIALLPMMGSELLHNPALELSLIGITVLIAGVILIRDYRHTHRNTLPLLLLLAGVLAKFLAIFVFQQTYEPVIITSGAAFILLAYVANWRLRSTHHVHNKC</sequence>
<feature type="transmembrane region" description="Helical" evidence="1">
    <location>
        <begin position="80"/>
        <end position="99"/>
    </location>
</feature>
<keyword evidence="3" id="KW-1185">Reference proteome</keyword>
<dbReference type="InterPro" id="IPR004891">
    <property type="entry name" value="Mercury-R_MerC"/>
</dbReference>
<dbReference type="EMBL" id="CP048222">
    <property type="protein sequence ID" value="QHT70601.1"/>
    <property type="molecule type" value="Genomic_DNA"/>
</dbReference>
<dbReference type="GO" id="GO:0015097">
    <property type="term" value="F:mercury ion transmembrane transporter activity"/>
    <property type="evidence" value="ECO:0007669"/>
    <property type="project" value="InterPro"/>
</dbReference>
<dbReference type="Proteomes" id="UP000480178">
    <property type="component" value="Chromosome"/>
</dbReference>
<proteinExistence type="predicted"/>
<organism evidence="2 3">
    <name type="scientific">Rhodocytophaga rosea</name>
    <dbReference type="NCBI Taxonomy" id="2704465"/>
    <lineage>
        <taxon>Bacteria</taxon>
        <taxon>Pseudomonadati</taxon>
        <taxon>Bacteroidota</taxon>
        <taxon>Cytophagia</taxon>
        <taxon>Cytophagales</taxon>
        <taxon>Rhodocytophagaceae</taxon>
        <taxon>Rhodocytophaga</taxon>
    </lineage>
</organism>
<dbReference type="GO" id="GO:0016020">
    <property type="term" value="C:membrane"/>
    <property type="evidence" value="ECO:0007669"/>
    <property type="project" value="InterPro"/>
</dbReference>
<feature type="transmembrane region" description="Helical" evidence="1">
    <location>
        <begin position="105"/>
        <end position="124"/>
    </location>
</feature>
<gene>
    <name evidence="2" type="ORF">GXP67_30080</name>
</gene>
<keyword evidence="1" id="KW-1133">Transmembrane helix</keyword>
<dbReference type="RefSeq" id="WP_162446577.1">
    <property type="nucleotide sequence ID" value="NZ_CP048222.1"/>
</dbReference>
<reference evidence="2 3" key="1">
    <citation type="submission" date="2020-01" db="EMBL/GenBank/DDBJ databases">
        <authorList>
            <person name="Kim M.K."/>
        </authorList>
    </citation>
    <scope>NUCLEOTIDE SEQUENCE [LARGE SCALE GENOMIC DNA]</scope>
    <source>
        <strain evidence="2 3">172606-1</strain>
    </source>
</reference>